<dbReference type="Proteomes" id="UP000694557">
    <property type="component" value="Unassembled WGS sequence"/>
</dbReference>
<dbReference type="Ensembl" id="ENSOKIT00005055859.1">
    <property type="protein sequence ID" value="ENSOKIP00005052892.1"/>
    <property type="gene ID" value="ENSOKIG00005022328.1"/>
</dbReference>
<dbReference type="SMART" id="SM00389">
    <property type="entry name" value="HOX"/>
    <property type="match status" value="1"/>
</dbReference>
<dbReference type="PROSITE" id="PS50071">
    <property type="entry name" value="HOMEOBOX_2"/>
    <property type="match status" value="1"/>
</dbReference>
<reference evidence="8" key="2">
    <citation type="submission" date="2025-09" db="UniProtKB">
        <authorList>
            <consortium name="Ensembl"/>
        </authorList>
    </citation>
    <scope>IDENTIFICATION</scope>
</reference>
<keyword evidence="9" id="KW-1185">Reference proteome</keyword>
<name>A0A8C7HB19_ONCKI</name>
<organism evidence="8 9">
    <name type="scientific">Oncorhynchus kisutch</name>
    <name type="common">Coho salmon</name>
    <name type="synonym">Salmo kisutch</name>
    <dbReference type="NCBI Taxonomy" id="8019"/>
    <lineage>
        <taxon>Eukaryota</taxon>
        <taxon>Metazoa</taxon>
        <taxon>Chordata</taxon>
        <taxon>Craniata</taxon>
        <taxon>Vertebrata</taxon>
        <taxon>Euteleostomi</taxon>
        <taxon>Actinopterygii</taxon>
        <taxon>Neopterygii</taxon>
        <taxon>Teleostei</taxon>
        <taxon>Protacanthopterygii</taxon>
        <taxon>Salmoniformes</taxon>
        <taxon>Salmonidae</taxon>
        <taxon>Salmoninae</taxon>
        <taxon>Oncorhynchus</taxon>
    </lineage>
</organism>
<dbReference type="GO" id="GO:0005634">
    <property type="term" value="C:nucleus"/>
    <property type="evidence" value="ECO:0007669"/>
    <property type="project" value="UniProtKB-SubCell"/>
</dbReference>
<dbReference type="AlphaFoldDB" id="A0A8C7HB19"/>
<dbReference type="PANTHER" id="PTHR24339">
    <property type="entry name" value="HOMEOBOX PROTEIN EMX-RELATED"/>
    <property type="match status" value="1"/>
</dbReference>
<evidence type="ECO:0000256" key="2">
    <source>
        <dbReference type="ARBA" id="ARBA00023125"/>
    </source>
</evidence>
<evidence type="ECO:0000313" key="8">
    <source>
        <dbReference type="Ensembl" id="ENSOKIP00005052892.1"/>
    </source>
</evidence>
<dbReference type="GeneTree" id="ENSGT00980000203236"/>
<keyword evidence="4 5" id="KW-0539">Nucleus</keyword>
<evidence type="ECO:0000256" key="4">
    <source>
        <dbReference type="ARBA" id="ARBA00023242"/>
    </source>
</evidence>
<dbReference type="InterPro" id="IPR001356">
    <property type="entry name" value="HD"/>
</dbReference>
<dbReference type="InterPro" id="IPR009057">
    <property type="entry name" value="Homeodomain-like_sf"/>
</dbReference>
<protein>
    <recommendedName>
        <fullName evidence="7">Homeobox domain-containing protein</fullName>
    </recommendedName>
</protein>
<evidence type="ECO:0000256" key="1">
    <source>
        <dbReference type="ARBA" id="ARBA00004123"/>
    </source>
</evidence>
<proteinExistence type="predicted"/>
<dbReference type="Pfam" id="PF00046">
    <property type="entry name" value="Homeodomain"/>
    <property type="match status" value="1"/>
</dbReference>
<dbReference type="GO" id="GO:0000981">
    <property type="term" value="F:DNA-binding transcription factor activity, RNA polymerase II-specific"/>
    <property type="evidence" value="ECO:0007669"/>
    <property type="project" value="TreeGrafter"/>
</dbReference>
<dbReference type="CDD" id="cd00086">
    <property type="entry name" value="homeodomain"/>
    <property type="match status" value="1"/>
</dbReference>
<evidence type="ECO:0000256" key="6">
    <source>
        <dbReference type="RuleBase" id="RU000682"/>
    </source>
</evidence>
<dbReference type="InterPro" id="IPR050877">
    <property type="entry name" value="EMX-VAX-Noto_Homeobox_TFs"/>
</dbReference>
<accession>A0A8C7HB19</accession>
<keyword evidence="3 5" id="KW-0371">Homeobox</keyword>
<evidence type="ECO:0000313" key="9">
    <source>
        <dbReference type="Proteomes" id="UP000694557"/>
    </source>
</evidence>
<evidence type="ECO:0000256" key="3">
    <source>
        <dbReference type="ARBA" id="ARBA00023155"/>
    </source>
</evidence>
<keyword evidence="2 5" id="KW-0238">DNA-binding</keyword>
<sequence>AWQQHMTTLNNDYLCGDLSLQPRMQSPCLKSLTPPHDDSFTLISSKKNIVWKLMFVFSAGQPGRLSRGTFVRRSGRRIRTSYTDDQLTKLEEVFSKQRYMTGTEKMLLASALRLTQIQVKVWFQNRRTRATLTVKHRARRRKS</sequence>
<feature type="DNA-binding region" description="Homeobox" evidence="5">
    <location>
        <begin position="75"/>
        <end position="134"/>
    </location>
</feature>
<dbReference type="SUPFAM" id="SSF46689">
    <property type="entry name" value="Homeodomain-like"/>
    <property type="match status" value="1"/>
</dbReference>
<reference evidence="8" key="1">
    <citation type="submission" date="2025-08" db="UniProtKB">
        <authorList>
            <consortium name="Ensembl"/>
        </authorList>
    </citation>
    <scope>IDENTIFICATION</scope>
</reference>
<dbReference type="GO" id="GO:0000978">
    <property type="term" value="F:RNA polymerase II cis-regulatory region sequence-specific DNA binding"/>
    <property type="evidence" value="ECO:0007669"/>
    <property type="project" value="TreeGrafter"/>
</dbReference>
<evidence type="ECO:0000256" key="5">
    <source>
        <dbReference type="PROSITE-ProRule" id="PRU00108"/>
    </source>
</evidence>
<dbReference type="PANTHER" id="PTHR24339:SF28">
    <property type="entry name" value="E5-RELATED"/>
    <property type="match status" value="1"/>
</dbReference>
<feature type="domain" description="Homeobox" evidence="7">
    <location>
        <begin position="73"/>
        <end position="133"/>
    </location>
</feature>
<evidence type="ECO:0000259" key="7">
    <source>
        <dbReference type="PROSITE" id="PS50071"/>
    </source>
</evidence>
<comment type="subcellular location">
    <subcellularLocation>
        <location evidence="1 5 6">Nucleus</location>
    </subcellularLocation>
</comment>
<dbReference type="Gene3D" id="1.10.10.60">
    <property type="entry name" value="Homeodomain-like"/>
    <property type="match status" value="1"/>
</dbReference>